<dbReference type="InterPro" id="IPR025265">
    <property type="entry name" value="WPP_dom"/>
</dbReference>
<evidence type="ECO:0000259" key="6">
    <source>
        <dbReference type="Pfam" id="PF13943"/>
    </source>
</evidence>
<dbReference type="Gene3D" id="1.10.246.200">
    <property type="entry name" value="WPP domain"/>
    <property type="match status" value="1"/>
</dbReference>
<dbReference type="Pfam" id="PF13943">
    <property type="entry name" value="WPP"/>
    <property type="match status" value="1"/>
</dbReference>
<keyword evidence="4" id="KW-0539">Nucleus</keyword>
<reference evidence="7 8" key="1">
    <citation type="journal article" date="2023" name="Hortic Res">
        <title>Pangenome of water caltrop reveals structural variations and asymmetric subgenome divergence after allopolyploidization.</title>
        <authorList>
            <person name="Zhang X."/>
            <person name="Chen Y."/>
            <person name="Wang L."/>
            <person name="Yuan Y."/>
            <person name="Fang M."/>
            <person name="Shi L."/>
            <person name="Lu R."/>
            <person name="Comes H.P."/>
            <person name="Ma Y."/>
            <person name="Chen Y."/>
            <person name="Huang G."/>
            <person name="Zhou Y."/>
            <person name="Zheng Z."/>
            <person name="Qiu Y."/>
        </authorList>
    </citation>
    <scope>NUCLEOTIDE SEQUENCE [LARGE SCALE GENOMIC DNA]</scope>
    <source>
        <strain evidence="7">F231</strain>
    </source>
</reference>
<evidence type="ECO:0000313" key="8">
    <source>
        <dbReference type="Proteomes" id="UP001346149"/>
    </source>
</evidence>
<dbReference type="InterPro" id="IPR038214">
    <property type="entry name" value="WPP_sf"/>
</dbReference>
<feature type="region of interest" description="Disordered" evidence="5">
    <location>
        <begin position="1"/>
        <end position="43"/>
    </location>
</feature>
<evidence type="ECO:0000313" key="7">
    <source>
        <dbReference type="EMBL" id="KAK4796972.1"/>
    </source>
</evidence>
<dbReference type="InterPro" id="IPR044692">
    <property type="entry name" value="WPP1/2/3"/>
</dbReference>
<accession>A0AAN7ME92</accession>
<proteinExistence type="predicted"/>
<organism evidence="7 8">
    <name type="scientific">Trapa natans</name>
    <name type="common">Water chestnut</name>
    <dbReference type="NCBI Taxonomy" id="22666"/>
    <lineage>
        <taxon>Eukaryota</taxon>
        <taxon>Viridiplantae</taxon>
        <taxon>Streptophyta</taxon>
        <taxon>Embryophyta</taxon>
        <taxon>Tracheophyta</taxon>
        <taxon>Spermatophyta</taxon>
        <taxon>Magnoliopsida</taxon>
        <taxon>eudicotyledons</taxon>
        <taxon>Gunneridae</taxon>
        <taxon>Pentapetalae</taxon>
        <taxon>rosids</taxon>
        <taxon>malvids</taxon>
        <taxon>Myrtales</taxon>
        <taxon>Lythraceae</taxon>
        <taxon>Trapa</taxon>
    </lineage>
</organism>
<dbReference type="Proteomes" id="UP001346149">
    <property type="component" value="Unassembled WGS sequence"/>
</dbReference>
<sequence>MSEAELPSTNSSDSIQSQPSLEMQSPPQEQQPAPVTTNVTFSIWPPSQRTRDAVIARLIDTLSTHSVLTKRYGVVPAEEAASTARLIEEEAFSAADGGAAADDDGIEILQIYSKEVSKRMLDFVKSRSSSSAAPTVTPADSVDLSAVTSSEEVVSTVGSEA</sequence>
<comment type="subcellular location">
    <subcellularLocation>
        <location evidence="2">Cytoplasm</location>
    </subcellularLocation>
    <subcellularLocation>
        <location evidence="1">Nucleus</location>
    </subcellularLocation>
</comment>
<protein>
    <recommendedName>
        <fullName evidence="6">WPP domain-containing protein</fullName>
    </recommendedName>
</protein>
<keyword evidence="8" id="KW-1185">Reference proteome</keyword>
<dbReference type="EMBL" id="JAXQNO010000006">
    <property type="protein sequence ID" value="KAK4796972.1"/>
    <property type="molecule type" value="Genomic_DNA"/>
</dbReference>
<dbReference type="PANTHER" id="PTHR34362:SF1">
    <property type="entry name" value="WPP DOMAIN-CONTAINING PROTEIN 1-RELATED"/>
    <property type="match status" value="1"/>
</dbReference>
<evidence type="ECO:0000256" key="4">
    <source>
        <dbReference type="ARBA" id="ARBA00023242"/>
    </source>
</evidence>
<dbReference type="PANTHER" id="PTHR34362">
    <property type="entry name" value="WPP DOMAIN-CONTAINING PROTEIN 1-RELATED"/>
    <property type="match status" value="1"/>
</dbReference>
<dbReference type="GO" id="GO:0005737">
    <property type="term" value="C:cytoplasm"/>
    <property type="evidence" value="ECO:0007669"/>
    <property type="project" value="UniProtKB-SubCell"/>
</dbReference>
<dbReference type="GO" id="GO:0005634">
    <property type="term" value="C:nucleus"/>
    <property type="evidence" value="ECO:0007669"/>
    <property type="project" value="UniProtKB-SubCell"/>
</dbReference>
<dbReference type="GO" id="GO:0048527">
    <property type="term" value="P:lateral root development"/>
    <property type="evidence" value="ECO:0007669"/>
    <property type="project" value="InterPro"/>
</dbReference>
<evidence type="ECO:0000256" key="5">
    <source>
        <dbReference type="SAM" id="MobiDB-lite"/>
    </source>
</evidence>
<name>A0AAN7ME92_TRANT</name>
<feature type="compositionally biased region" description="Polar residues" evidence="5">
    <location>
        <begin position="7"/>
        <end position="43"/>
    </location>
</feature>
<evidence type="ECO:0000256" key="2">
    <source>
        <dbReference type="ARBA" id="ARBA00004496"/>
    </source>
</evidence>
<dbReference type="GO" id="GO:0000278">
    <property type="term" value="P:mitotic cell cycle"/>
    <property type="evidence" value="ECO:0007669"/>
    <property type="project" value="InterPro"/>
</dbReference>
<evidence type="ECO:0000256" key="3">
    <source>
        <dbReference type="ARBA" id="ARBA00022490"/>
    </source>
</evidence>
<keyword evidence="3" id="KW-0963">Cytoplasm</keyword>
<dbReference type="AlphaFoldDB" id="A0AAN7ME92"/>
<gene>
    <name evidence="7" type="ORF">SAY86_029298</name>
</gene>
<comment type="caution">
    <text evidence="7">The sequence shown here is derived from an EMBL/GenBank/DDBJ whole genome shotgun (WGS) entry which is preliminary data.</text>
</comment>
<evidence type="ECO:0000256" key="1">
    <source>
        <dbReference type="ARBA" id="ARBA00004123"/>
    </source>
</evidence>
<feature type="domain" description="WPP" evidence="6">
    <location>
        <begin position="41"/>
        <end position="132"/>
    </location>
</feature>